<dbReference type="InterPro" id="IPR004338">
    <property type="entry name" value="NqrB/RnfD"/>
</dbReference>
<feature type="transmembrane region" description="Helical" evidence="10">
    <location>
        <begin position="128"/>
        <end position="148"/>
    </location>
</feature>
<evidence type="ECO:0000256" key="4">
    <source>
        <dbReference type="ARBA" id="ARBA00022643"/>
    </source>
</evidence>
<evidence type="ECO:0000313" key="13">
    <source>
        <dbReference type="EMBL" id="VFK11655.1"/>
    </source>
</evidence>
<comment type="similarity">
    <text evidence="10">Belongs to the NqrB/RnfD family.</text>
</comment>
<keyword evidence="9 10" id="KW-0472">Membrane</keyword>
<organism evidence="11">
    <name type="scientific">Candidatus Kentrum sp. FM</name>
    <dbReference type="NCBI Taxonomy" id="2126340"/>
    <lineage>
        <taxon>Bacteria</taxon>
        <taxon>Pseudomonadati</taxon>
        <taxon>Pseudomonadota</taxon>
        <taxon>Gammaproteobacteria</taxon>
        <taxon>Candidatus Kentrum</taxon>
    </lineage>
</organism>
<accession>A0A450S3S1</accession>
<evidence type="ECO:0000256" key="9">
    <source>
        <dbReference type="ARBA" id="ARBA00023136"/>
    </source>
</evidence>
<keyword evidence="1 10" id="KW-0813">Transport</keyword>
<comment type="function">
    <text evidence="10">Part of a membrane-bound complex that couples electron transfer with translocation of ions across the membrane.</text>
</comment>
<comment type="cofactor">
    <cofactor evidence="10">
        <name>FMN</name>
        <dbReference type="ChEBI" id="CHEBI:58210"/>
    </cofactor>
</comment>
<feature type="transmembrane region" description="Helical" evidence="10">
    <location>
        <begin position="227"/>
        <end position="246"/>
    </location>
</feature>
<name>A0A450S3S1_9GAMM</name>
<dbReference type="NCBIfam" id="TIGR01946">
    <property type="entry name" value="rnfD"/>
    <property type="match status" value="1"/>
</dbReference>
<sequence length="338" mass="35492">MKRSDPRLVVRPAPFLRSAMTTQQAMLDVLYALVPVIGASLWFFGLGAALVLAATVMGALVTDRLFSPASQKVPLRMDISTPVTGLLLGVTLPPAFPLWMAFVGGAAAIGLGKLVWGGLGQNLFNPALVGRAFLMAAFPIAMTTWTPYQGPDGLFTIYSSNLAVPLMSSTPDGVTAATPLALIKFQHDAPPLIPLLLGNIPGSLGETSGLLILAGGVYLLVRRVIDWRIIVGLLGSVAILSGLLYFLDSTRYPDPLTALLSGGLLFGAVFMATDPVTSPTTPKGALFFGIGIGLLVVLIRGFGGYPEGVMYAILLMNATTPLIERITQPRAFGRGANS</sequence>
<dbReference type="PANTHER" id="PTHR30578">
    <property type="entry name" value="ELECTRON TRANSPORT COMPLEX PROTEIN RNFD"/>
    <property type="match status" value="1"/>
</dbReference>
<keyword evidence="6 10" id="KW-1278">Translocase</keyword>
<keyword evidence="2 10" id="KW-0597">Phosphoprotein</keyword>
<comment type="subcellular location">
    <subcellularLocation>
        <location evidence="10">Cell inner membrane</location>
        <topology evidence="10">Multi-pass membrane protein</topology>
    </subcellularLocation>
</comment>
<dbReference type="GO" id="GO:0055085">
    <property type="term" value="P:transmembrane transport"/>
    <property type="evidence" value="ECO:0007669"/>
    <property type="project" value="InterPro"/>
</dbReference>
<keyword evidence="10" id="KW-0997">Cell inner membrane</keyword>
<feature type="modified residue" description="FMN phosphoryl threonine" evidence="10">
    <location>
        <position position="178"/>
    </location>
</feature>
<evidence type="ECO:0000256" key="6">
    <source>
        <dbReference type="ARBA" id="ARBA00022967"/>
    </source>
</evidence>
<keyword evidence="4 10" id="KW-0288">FMN</keyword>
<feature type="transmembrane region" description="Helical" evidence="10">
    <location>
        <begin position="252"/>
        <end position="272"/>
    </location>
</feature>
<comment type="subunit">
    <text evidence="10">The complex is composed of six subunits: RnfA, RnfB, RnfC, RnfD, RnfE and RnfG.</text>
</comment>
<dbReference type="HAMAP" id="MF_00462">
    <property type="entry name" value="RsxD_RnfD"/>
    <property type="match status" value="1"/>
</dbReference>
<dbReference type="PANTHER" id="PTHR30578:SF0">
    <property type="entry name" value="ION-TRANSLOCATING OXIDOREDUCTASE COMPLEX SUBUNIT D"/>
    <property type="match status" value="1"/>
</dbReference>
<feature type="transmembrane region" description="Helical" evidence="10">
    <location>
        <begin position="98"/>
        <end position="116"/>
    </location>
</feature>
<evidence type="ECO:0000256" key="5">
    <source>
        <dbReference type="ARBA" id="ARBA00022692"/>
    </source>
</evidence>
<proteinExistence type="inferred from homology"/>
<dbReference type="EMBL" id="CAADFA010000037">
    <property type="protein sequence ID" value="VFJ46337.1"/>
    <property type="molecule type" value="Genomic_DNA"/>
</dbReference>
<feature type="transmembrane region" description="Helical" evidence="10">
    <location>
        <begin position="284"/>
        <end position="303"/>
    </location>
</feature>
<feature type="transmembrane region" description="Helical" evidence="10">
    <location>
        <begin position="200"/>
        <end position="220"/>
    </location>
</feature>
<feature type="transmembrane region" description="Helical" evidence="10">
    <location>
        <begin position="30"/>
        <end position="61"/>
    </location>
</feature>
<dbReference type="InterPro" id="IPR011303">
    <property type="entry name" value="RnfD_bac"/>
</dbReference>
<keyword evidence="3 10" id="KW-0285">Flavoprotein</keyword>
<evidence type="ECO:0000256" key="10">
    <source>
        <dbReference type="HAMAP-Rule" id="MF_00462"/>
    </source>
</evidence>
<evidence type="ECO:0000313" key="12">
    <source>
        <dbReference type="EMBL" id="VFJ59904.1"/>
    </source>
</evidence>
<gene>
    <name evidence="10" type="primary">rnfD</name>
    <name evidence="12" type="ORF">BECKFM1743A_GA0114220_102495</name>
    <name evidence="13" type="ORF">BECKFM1743B_GA0114221_102002</name>
    <name evidence="11" type="ORF">BECKFM1743C_GA0114222_100375</name>
</gene>
<keyword evidence="5 10" id="KW-0812">Transmembrane</keyword>
<dbReference type="GO" id="GO:0022900">
    <property type="term" value="P:electron transport chain"/>
    <property type="evidence" value="ECO:0007669"/>
    <property type="project" value="UniProtKB-UniRule"/>
</dbReference>
<evidence type="ECO:0000256" key="1">
    <source>
        <dbReference type="ARBA" id="ARBA00022448"/>
    </source>
</evidence>
<evidence type="ECO:0000256" key="8">
    <source>
        <dbReference type="ARBA" id="ARBA00022989"/>
    </source>
</evidence>
<dbReference type="EMBL" id="CAADFL010000200">
    <property type="protein sequence ID" value="VFK11655.1"/>
    <property type="molecule type" value="Genomic_DNA"/>
</dbReference>
<keyword evidence="8 10" id="KW-1133">Transmembrane helix</keyword>
<protein>
    <recommendedName>
        <fullName evidence="10">Ion-translocating oxidoreductase complex subunit D</fullName>
        <ecNumber evidence="10">7.-.-.-</ecNumber>
    </recommendedName>
    <alternativeName>
        <fullName evidence="10">Rnf electron transport complex subunit D</fullName>
    </alternativeName>
</protein>
<dbReference type="GO" id="GO:0005886">
    <property type="term" value="C:plasma membrane"/>
    <property type="evidence" value="ECO:0007669"/>
    <property type="project" value="UniProtKB-SubCell"/>
</dbReference>
<dbReference type="EC" id="7.-.-.-" evidence="10"/>
<evidence type="ECO:0000256" key="7">
    <source>
        <dbReference type="ARBA" id="ARBA00022982"/>
    </source>
</evidence>
<evidence type="ECO:0000256" key="2">
    <source>
        <dbReference type="ARBA" id="ARBA00022553"/>
    </source>
</evidence>
<dbReference type="EMBL" id="CAADEZ010000249">
    <property type="protein sequence ID" value="VFJ59904.1"/>
    <property type="molecule type" value="Genomic_DNA"/>
</dbReference>
<dbReference type="AlphaFoldDB" id="A0A450S3S1"/>
<keyword evidence="7 10" id="KW-0249">Electron transport</keyword>
<reference evidence="11" key="1">
    <citation type="submission" date="2019-02" db="EMBL/GenBank/DDBJ databases">
        <authorList>
            <person name="Gruber-Vodicka R. H."/>
            <person name="Seah K. B. B."/>
        </authorList>
    </citation>
    <scope>NUCLEOTIDE SEQUENCE</scope>
    <source>
        <strain evidence="12">BECK_BZ163</strain>
        <strain evidence="13">BECK_BZ164</strain>
        <strain evidence="11">BECK_BZ165</strain>
    </source>
</reference>
<keyword evidence="10" id="KW-1003">Cell membrane</keyword>
<evidence type="ECO:0000256" key="3">
    <source>
        <dbReference type="ARBA" id="ARBA00022630"/>
    </source>
</evidence>
<evidence type="ECO:0000313" key="11">
    <source>
        <dbReference type="EMBL" id="VFJ46337.1"/>
    </source>
</evidence>
<dbReference type="Pfam" id="PF03116">
    <property type="entry name" value="NQR2_RnfD_RnfE"/>
    <property type="match status" value="1"/>
</dbReference>